<sequence length="103" mass="11005">MISAYARLPGVSRTGWMVAVARRSRVRHSTGRAAEVDPDEFAPDRFAGEPVPAHAVSESRVPSGPMLPTGSVLSVGMVNEGPTDGDPRSSSPRPRRHMTRITG</sequence>
<reference evidence="2" key="1">
    <citation type="submission" date="2021-01" db="EMBL/GenBank/DDBJ databases">
        <title>Whole genome shotgun sequence of Actinoplanes ferrugineus NBRC 15555.</title>
        <authorList>
            <person name="Komaki H."/>
            <person name="Tamura T."/>
        </authorList>
    </citation>
    <scope>NUCLEOTIDE SEQUENCE</scope>
    <source>
        <strain evidence="2">NBRC 15555</strain>
    </source>
</reference>
<keyword evidence="3" id="KW-1185">Reference proteome</keyword>
<evidence type="ECO:0000313" key="3">
    <source>
        <dbReference type="Proteomes" id="UP000598174"/>
    </source>
</evidence>
<proteinExistence type="predicted"/>
<evidence type="ECO:0000313" key="2">
    <source>
        <dbReference type="EMBL" id="GIE13672.1"/>
    </source>
</evidence>
<accession>A0A919J5E3</accession>
<protein>
    <submittedName>
        <fullName evidence="2">Uncharacterized protein</fullName>
    </submittedName>
</protein>
<evidence type="ECO:0000256" key="1">
    <source>
        <dbReference type="SAM" id="MobiDB-lite"/>
    </source>
</evidence>
<dbReference type="AlphaFoldDB" id="A0A919J5E3"/>
<feature type="region of interest" description="Disordered" evidence="1">
    <location>
        <begin position="29"/>
        <end position="103"/>
    </location>
</feature>
<dbReference type="Proteomes" id="UP000598174">
    <property type="component" value="Unassembled WGS sequence"/>
</dbReference>
<gene>
    <name evidence="2" type="ORF">Afe05nite_55120</name>
</gene>
<feature type="compositionally biased region" description="Basic residues" evidence="1">
    <location>
        <begin position="93"/>
        <end position="103"/>
    </location>
</feature>
<name>A0A919J5E3_9ACTN</name>
<organism evidence="2 3">
    <name type="scientific">Paractinoplanes ferrugineus</name>
    <dbReference type="NCBI Taxonomy" id="113564"/>
    <lineage>
        <taxon>Bacteria</taxon>
        <taxon>Bacillati</taxon>
        <taxon>Actinomycetota</taxon>
        <taxon>Actinomycetes</taxon>
        <taxon>Micromonosporales</taxon>
        <taxon>Micromonosporaceae</taxon>
        <taxon>Paractinoplanes</taxon>
    </lineage>
</organism>
<dbReference type="EMBL" id="BOMM01000050">
    <property type="protein sequence ID" value="GIE13672.1"/>
    <property type="molecule type" value="Genomic_DNA"/>
</dbReference>
<comment type="caution">
    <text evidence="2">The sequence shown here is derived from an EMBL/GenBank/DDBJ whole genome shotgun (WGS) entry which is preliminary data.</text>
</comment>